<proteinExistence type="predicted"/>
<dbReference type="AlphaFoldDB" id="J9GM44"/>
<gene>
    <name evidence="1" type="ORF">EVA_03349</name>
</gene>
<name>J9GM44_9ZZZZ</name>
<sequence>MPGTNKQKADELMADILKTQDEFISRISHTEPGNVKGFYKKFNTDFQAKIDEIIEALGKLNEA</sequence>
<comment type="caution">
    <text evidence="1">The sequence shown here is derived from an EMBL/GenBank/DDBJ whole genome shotgun (WGS) entry which is preliminary data.</text>
</comment>
<protein>
    <submittedName>
        <fullName evidence="1">Uncharacterized protein</fullName>
    </submittedName>
</protein>
<organism evidence="1">
    <name type="scientific">gut metagenome</name>
    <dbReference type="NCBI Taxonomy" id="749906"/>
    <lineage>
        <taxon>unclassified sequences</taxon>
        <taxon>metagenomes</taxon>
        <taxon>organismal metagenomes</taxon>
    </lineage>
</organism>
<evidence type="ECO:0000313" key="1">
    <source>
        <dbReference type="EMBL" id="EJX08539.1"/>
    </source>
</evidence>
<reference evidence="1" key="1">
    <citation type="journal article" date="2012" name="PLoS ONE">
        <title>Gene sets for utilization of primary and secondary nutrition supplies in the distal gut of endangered iberian lynx.</title>
        <authorList>
            <person name="Alcaide M."/>
            <person name="Messina E."/>
            <person name="Richter M."/>
            <person name="Bargiela R."/>
            <person name="Peplies J."/>
            <person name="Huws S.A."/>
            <person name="Newbold C.J."/>
            <person name="Golyshin P.N."/>
            <person name="Simon M.A."/>
            <person name="Lopez G."/>
            <person name="Yakimov M.M."/>
            <person name="Ferrer M."/>
        </authorList>
    </citation>
    <scope>NUCLEOTIDE SEQUENCE</scope>
</reference>
<accession>J9GM44</accession>
<dbReference type="EMBL" id="AMCI01000596">
    <property type="protein sequence ID" value="EJX08539.1"/>
    <property type="molecule type" value="Genomic_DNA"/>
</dbReference>